<dbReference type="OrthoDB" id="7527071at2"/>
<evidence type="ECO:0000256" key="4">
    <source>
        <dbReference type="ARBA" id="ARBA00022630"/>
    </source>
</evidence>
<name>A0A0H5AHV9_9PSED</name>
<dbReference type="PANTHER" id="PTHR42802">
    <property type="entry name" value="MONOOXYGENASE"/>
    <property type="match status" value="1"/>
</dbReference>
<dbReference type="GO" id="GO:0006879">
    <property type="term" value="P:intracellular iron ion homeostasis"/>
    <property type="evidence" value="ECO:0007669"/>
    <property type="project" value="TreeGrafter"/>
</dbReference>
<keyword evidence="6" id="KW-0521">NADP</keyword>
<dbReference type="AlphaFoldDB" id="A0A0H5AHV9"/>
<keyword evidence="7" id="KW-0560">Oxidoreductase</keyword>
<gene>
    <name evidence="8" type="ORF">AA957_25105</name>
</gene>
<evidence type="ECO:0000256" key="2">
    <source>
        <dbReference type="ARBA" id="ARBA00004924"/>
    </source>
</evidence>
<dbReference type="GO" id="GO:0004497">
    <property type="term" value="F:monooxygenase activity"/>
    <property type="evidence" value="ECO:0007669"/>
    <property type="project" value="UniProtKB-KW"/>
</dbReference>
<accession>A0A0H5AHV9</accession>
<comment type="similarity">
    <text evidence="3">Belongs to the lysine N(6)-hydroxylase/L-ornithine N(5)-oxygenase family.</text>
</comment>
<dbReference type="Pfam" id="PF13434">
    <property type="entry name" value="Lys_Orn_oxgnase"/>
    <property type="match status" value="1"/>
</dbReference>
<evidence type="ECO:0000256" key="1">
    <source>
        <dbReference type="ARBA" id="ARBA00001974"/>
    </source>
</evidence>
<dbReference type="RefSeq" id="WP_049712567.1">
    <property type="nucleotide sequence ID" value="NZ_CP011507.1"/>
</dbReference>
<dbReference type="KEGG" id="ptv:AA957_25105"/>
<dbReference type="Proteomes" id="UP000036608">
    <property type="component" value="Chromosome"/>
</dbReference>
<dbReference type="PRINTS" id="PR00368">
    <property type="entry name" value="FADPNR"/>
</dbReference>
<evidence type="ECO:0000256" key="3">
    <source>
        <dbReference type="ARBA" id="ARBA00007588"/>
    </source>
</evidence>
<organism evidence="8 9">
    <name type="scientific">Pseudomonas trivialis</name>
    <dbReference type="NCBI Taxonomy" id="200450"/>
    <lineage>
        <taxon>Bacteria</taxon>
        <taxon>Pseudomonadati</taxon>
        <taxon>Pseudomonadota</taxon>
        <taxon>Gammaproteobacteria</taxon>
        <taxon>Pseudomonadales</taxon>
        <taxon>Pseudomonadaceae</taxon>
        <taxon>Pseudomonas</taxon>
    </lineage>
</organism>
<reference evidence="8 9" key="1">
    <citation type="journal article" date="2015" name="Genome Announc.">
        <title>Complete Genome Sequence of the Rhizobacterium Pseudomonas trivialis Strain IHBB745 with Multiple Plant Growth-Promoting Activities and Tolerance to Desiccation and Alkalinity.</title>
        <authorList>
            <person name="Gulati A."/>
            <person name="Swarnkar M.K."/>
            <person name="Vyas P."/>
            <person name="Rahi P."/>
            <person name="Thakur R."/>
            <person name="Thakur N."/>
            <person name="Singh A.K."/>
        </authorList>
    </citation>
    <scope>NUCLEOTIDE SEQUENCE [LARGE SCALE GENOMIC DNA]</scope>
    <source>
        <strain evidence="9">745</strain>
    </source>
</reference>
<dbReference type="EMBL" id="CP011507">
    <property type="protein sequence ID" value="AKS09255.1"/>
    <property type="molecule type" value="Genomic_DNA"/>
</dbReference>
<reference evidence="9" key="2">
    <citation type="submission" date="2015-05" db="EMBL/GenBank/DDBJ databases">
        <authorList>
            <person name="Swarnkar M.K."/>
            <person name="Vyas P."/>
            <person name="Rahi P."/>
            <person name="Thakur R."/>
            <person name="Thakur N."/>
            <person name="Singh A.K."/>
            <person name="Gulati A."/>
        </authorList>
    </citation>
    <scope>NUCLEOTIDE SEQUENCE [LARGE SCALE GENOMIC DNA]</scope>
    <source>
        <strain evidence="9">745</strain>
    </source>
</reference>
<protein>
    <submittedName>
        <fullName evidence="8">Ornithine monooxygenase</fullName>
    </submittedName>
</protein>
<proteinExistence type="inferred from homology"/>
<dbReference type="SUPFAM" id="SSF51905">
    <property type="entry name" value="FAD/NAD(P)-binding domain"/>
    <property type="match status" value="1"/>
</dbReference>
<comment type="pathway">
    <text evidence="2">Siderophore biosynthesis.</text>
</comment>
<sequence length="445" mass="49367">MTQAIASPAVHDLIGIGFGPSNLALAIALQEREKAQGKLDVLFLDKQADYRWHGNTLVTQSELQISFLKDLVTLRNPTSPYSFVNYLKAHDRLVDFINLGTFYPCRMEYNDYLRWVAGQFQALARYGEEVLAIEPILHQQQVEALRVISRDALGEQHVRTTRSVVVSAGGTPRIPDAFKALKGDSRVFHHSQYLERIAAQPCVEGKAMRIAIIGGGQSAAEAFIDLNDSFPSVQVDMILRGSALKPADDSPFVNEVFSPAFTDLVFQQEGAERERLVAEYQNTNYSVVDLDLIERIYGIFYRQKVSGIARQAFRTMTVVEKAIPGPLGIELALRNNANGETSVNHYDAVILATGYERQTHRALLAPLEDYLGEFEVARDYRIVTDERCNAGIYIQGFSQASHGLSDTLLSVLPIRADEIAASLYALDRGRGKGRSVQDLLLATAS</sequence>
<keyword evidence="5" id="KW-0274">FAD</keyword>
<keyword evidence="4" id="KW-0285">Flavoprotein</keyword>
<dbReference type="PATRIC" id="fig|200450.3.peg.5159"/>
<comment type="cofactor">
    <cofactor evidence="1">
        <name>FAD</name>
        <dbReference type="ChEBI" id="CHEBI:57692"/>
    </cofactor>
</comment>
<evidence type="ECO:0000313" key="8">
    <source>
        <dbReference type="EMBL" id="AKS09255.1"/>
    </source>
</evidence>
<evidence type="ECO:0000256" key="7">
    <source>
        <dbReference type="ARBA" id="ARBA00023002"/>
    </source>
</evidence>
<evidence type="ECO:0000256" key="5">
    <source>
        <dbReference type="ARBA" id="ARBA00022827"/>
    </source>
</evidence>
<keyword evidence="8" id="KW-0503">Monooxygenase</keyword>
<evidence type="ECO:0000256" key="6">
    <source>
        <dbReference type="ARBA" id="ARBA00022857"/>
    </source>
</evidence>
<dbReference type="InterPro" id="IPR025700">
    <property type="entry name" value="Lys/Orn_oxygenase"/>
</dbReference>
<dbReference type="PANTHER" id="PTHR42802:SF1">
    <property type="entry name" value="L-ORNITHINE N(5)-MONOOXYGENASE"/>
    <property type="match status" value="1"/>
</dbReference>
<evidence type="ECO:0000313" key="9">
    <source>
        <dbReference type="Proteomes" id="UP000036608"/>
    </source>
</evidence>
<dbReference type="InterPro" id="IPR036188">
    <property type="entry name" value="FAD/NAD-bd_sf"/>
</dbReference>
<dbReference type="Gene3D" id="3.50.50.60">
    <property type="entry name" value="FAD/NAD(P)-binding domain"/>
    <property type="match status" value="1"/>
</dbReference>